<evidence type="ECO:0000313" key="6">
    <source>
        <dbReference type="Proteomes" id="UP000620591"/>
    </source>
</evidence>
<name>A0A8I0EY63_9ACTN</name>
<evidence type="ECO:0000256" key="1">
    <source>
        <dbReference type="ARBA" id="ARBA00005254"/>
    </source>
</evidence>
<dbReference type="AlphaFoldDB" id="A0A8I0EY63"/>
<dbReference type="PANTHER" id="PTHR42993">
    <property type="entry name" value="MAOC-LIKE DEHYDRATASE DOMAIN-CONTAINING PROTEIN"/>
    <property type="match status" value="1"/>
</dbReference>
<proteinExistence type="inferred from homology"/>
<dbReference type="Proteomes" id="UP000515871">
    <property type="component" value="Chromosome"/>
</dbReference>
<dbReference type="SUPFAM" id="SSF54637">
    <property type="entry name" value="Thioesterase/thiol ester dehydrase-isomerase"/>
    <property type="match status" value="1"/>
</dbReference>
<sequence>MTREFETIADLKAAVGQELGTSDWVTVTQDKINLFADATGDHQWIHVDPEAAAQGPFGKTIAHGYLTLSLLPVFTQQIYAVKSAVMGVNYGANKVRFPHPVPVDSRIRGTATLKETQDIAIGTQIVLTVVVEIDGVEKPACIADVVYVVAEG</sequence>
<gene>
    <name evidence="4" type="ORF">H9L21_14015</name>
    <name evidence="3" type="ORF">IBG24_15305</name>
</gene>
<organism evidence="3 6">
    <name type="scientific">Aeromicrobium senzhongii</name>
    <dbReference type="NCBI Taxonomy" id="2663859"/>
    <lineage>
        <taxon>Bacteria</taxon>
        <taxon>Bacillati</taxon>
        <taxon>Actinomycetota</taxon>
        <taxon>Actinomycetes</taxon>
        <taxon>Propionibacteriales</taxon>
        <taxon>Nocardioidaceae</taxon>
        <taxon>Aeromicrobium</taxon>
    </lineage>
</organism>
<dbReference type="InterPro" id="IPR039375">
    <property type="entry name" value="NodN-like"/>
</dbReference>
<dbReference type="PANTHER" id="PTHR42993:SF1">
    <property type="entry name" value="MAOC-LIKE DEHYDRATASE DOMAIN-CONTAINING PROTEIN"/>
    <property type="match status" value="1"/>
</dbReference>
<dbReference type="Pfam" id="PF01575">
    <property type="entry name" value="MaoC_dehydratas"/>
    <property type="match status" value="1"/>
</dbReference>
<dbReference type="EMBL" id="JACTVM010000006">
    <property type="protein sequence ID" value="MBC9227683.1"/>
    <property type="molecule type" value="Genomic_DNA"/>
</dbReference>
<reference evidence="3" key="1">
    <citation type="submission" date="2020-09" db="EMBL/GenBank/DDBJ databases">
        <title>Novel species in genus Aeromicrobium.</title>
        <authorList>
            <person name="Zhang G."/>
        </authorList>
    </citation>
    <scope>NUCLEOTIDE SEQUENCE</scope>
    <source>
        <strain evidence="5">zg-629</strain>
        <strain evidence="4">Zg-629</strain>
        <strain evidence="3">Zg-636</strain>
    </source>
</reference>
<dbReference type="Gene3D" id="3.10.129.10">
    <property type="entry name" value="Hotdog Thioesterase"/>
    <property type="match status" value="1"/>
</dbReference>
<evidence type="ECO:0000313" key="4">
    <source>
        <dbReference type="EMBL" id="QNL94179.1"/>
    </source>
</evidence>
<evidence type="ECO:0000259" key="2">
    <source>
        <dbReference type="Pfam" id="PF01575"/>
    </source>
</evidence>
<accession>A0A8I0EY63</accession>
<dbReference type="InterPro" id="IPR002539">
    <property type="entry name" value="MaoC-like_dom"/>
</dbReference>
<feature type="domain" description="MaoC-like" evidence="2">
    <location>
        <begin position="13"/>
        <end position="123"/>
    </location>
</feature>
<dbReference type="RefSeq" id="WP_154597497.1">
    <property type="nucleotide sequence ID" value="NZ_CP060587.1"/>
</dbReference>
<protein>
    <submittedName>
        <fullName evidence="3">MaoC family dehydratase</fullName>
    </submittedName>
</protein>
<dbReference type="EMBL" id="CP060587">
    <property type="protein sequence ID" value="QNL94179.1"/>
    <property type="molecule type" value="Genomic_DNA"/>
</dbReference>
<comment type="similarity">
    <text evidence="1">Belongs to the enoyl-CoA hydratase/isomerase family.</text>
</comment>
<dbReference type="CDD" id="cd03450">
    <property type="entry name" value="NodN"/>
    <property type="match status" value="1"/>
</dbReference>
<dbReference type="Proteomes" id="UP000620591">
    <property type="component" value="Unassembled WGS sequence"/>
</dbReference>
<evidence type="ECO:0000313" key="5">
    <source>
        <dbReference type="Proteomes" id="UP000515871"/>
    </source>
</evidence>
<keyword evidence="5" id="KW-1185">Reference proteome</keyword>
<dbReference type="InterPro" id="IPR029069">
    <property type="entry name" value="HotDog_dom_sf"/>
</dbReference>
<evidence type="ECO:0000313" key="3">
    <source>
        <dbReference type="EMBL" id="MBC9227683.1"/>
    </source>
</evidence>